<dbReference type="KEGG" id="bbo:BBOV_IV001030"/>
<feature type="domain" description="DUF1411" evidence="3">
    <location>
        <begin position="4"/>
        <end position="156"/>
    </location>
</feature>
<organism evidence="4 5">
    <name type="scientific">Babesia bovis</name>
    <dbReference type="NCBI Taxonomy" id="5865"/>
    <lineage>
        <taxon>Eukaryota</taxon>
        <taxon>Sar</taxon>
        <taxon>Alveolata</taxon>
        <taxon>Apicomplexa</taxon>
        <taxon>Aconoidasida</taxon>
        <taxon>Piroplasmida</taxon>
        <taxon>Babesiidae</taxon>
        <taxon>Babesia</taxon>
    </lineage>
</organism>
<keyword evidence="5" id="KW-1185">Reference proteome</keyword>
<reference evidence="5" key="3">
    <citation type="journal article" date="2021" name="Int. J. Parasitol.">
        <title>Comparative analysis of gene expression between Babesia bovis blood stages and kinetes allowed by improved genome annotation.</title>
        <authorList>
            <person name="Ueti M.W."/>
            <person name="Johnson W.C."/>
            <person name="Kappmeyer L.S."/>
            <person name="Herndon D.R."/>
            <person name="Mousel M.R."/>
            <person name="Reif K.E."/>
            <person name="Taus N.S."/>
            <person name="Ifeonu O.O."/>
            <person name="Silva J.C."/>
            <person name="Suarez C.E."/>
            <person name="Brayton K.A."/>
        </authorList>
    </citation>
    <scope>NUCLEOTIDE SEQUENCE [LARGE SCALE GENOMIC DNA]</scope>
</reference>
<dbReference type="RefSeq" id="XP_001609268.1">
    <property type="nucleotide sequence ID" value="XM_001609218.1"/>
</dbReference>
<protein>
    <recommendedName>
        <fullName evidence="3">DUF1411 domain-containing protein</fullName>
    </recommendedName>
</protein>
<dbReference type="VEuPathDB" id="PiroplasmaDB:BBOV_IV001030"/>
<reference evidence="5" key="2">
    <citation type="journal article" date="2020" name="Data Brief">
        <title>Transcriptome dataset of Babesia bovis life stages within vertebrate and invertebrate hosts.</title>
        <authorList>
            <person name="Ueti M.W."/>
            <person name="Johnson W.C."/>
            <person name="Kappmeyer L.S."/>
            <person name="Herndon D.R."/>
            <person name="Mousel M.R."/>
            <person name="Reif K.E."/>
            <person name="Taus N.S."/>
            <person name="Ifeonu O.O."/>
            <person name="Silva J.C."/>
            <person name="Suarez C.E."/>
            <person name="Brayton K.A."/>
        </authorList>
    </citation>
    <scope>NUCLEOTIDE SEQUENCE [LARGE SCALE GENOMIC DNA]</scope>
</reference>
<comment type="caution">
    <text evidence="4">The sequence shown here is derived from an EMBL/GenBank/DDBJ whole genome shotgun (WGS) entry which is preliminary data.</text>
</comment>
<dbReference type="PROSITE" id="PS51257">
    <property type="entry name" value="PROKAR_LIPOPROTEIN"/>
    <property type="match status" value="1"/>
</dbReference>
<evidence type="ECO:0000256" key="1">
    <source>
        <dbReference type="SAM" id="MobiDB-lite"/>
    </source>
</evidence>
<sequence length="276" mass="30694">MNAFGKVTKFVVAAFAVTACMTSYAVANEGEAEPVAVDATVERDQPDATNEGNSPDVTVDGNQPDANVDDNQHDASLYEYKHEVIEEPPFDGKLYISLCSSIPSSKFLSREDRSINMELVETRMEAIVERIVNHEPKKKWQDYCKDIVACLNKDSDLKDAVESSTSESDLKDAVEYSISDSDCKDIVACLKSGRPISLPQDVAQDLGNLESGPLPKTLIKDLAKSFAEDLMQRKFGRMPDAPVSVFHNPRSIWLKKYKNIRDYIIEALNNPKVLEV</sequence>
<name>A7AV74_BABBO</name>
<feature type="chain" id="PRO_5002704888" description="DUF1411 domain-containing protein" evidence="2">
    <location>
        <begin position="28"/>
        <end position="276"/>
    </location>
</feature>
<keyword evidence="2" id="KW-0732">Signal</keyword>
<gene>
    <name evidence="4" type="ORF">BBOV_IV001030</name>
</gene>
<evidence type="ECO:0000313" key="5">
    <source>
        <dbReference type="Proteomes" id="UP000002173"/>
    </source>
</evidence>
<dbReference type="InterPro" id="IPR009850">
    <property type="entry name" value="DUF1411"/>
</dbReference>
<reference evidence="4 5" key="1">
    <citation type="journal article" date="2007" name="PLoS Pathog.">
        <title>Genome sequence of Babesia bovis and comparative analysis of apicomplexan hemoprotozoa.</title>
        <authorList>
            <person name="Brayton K.A."/>
            <person name="Lau A.O.T."/>
            <person name="Herndon D.R."/>
            <person name="Hannick L."/>
            <person name="Kappmeyer L.S."/>
            <person name="Berens S.J."/>
            <person name="Bidwell S.L."/>
            <person name="Brown W.C."/>
            <person name="Crabtree J."/>
            <person name="Fadrosh D."/>
            <person name="Feldblum T."/>
            <person name="Forberger H.A."/>
            <person name="Haas B.J."/>
            <person name="Howell J.M."/>
            <person name="Khouri H."/>
            <person name="Koo H."/>
            <person name="Mann D.J."/>
            <person name="Norimine J."/>
            <person name="Paulsen I.T."/>
            <person name="Radune D."/>
            <person name="Ren Q."/>
            <person name="Smith R.K. Jr."/>
            <person name="Suarez C.E."/>
            <person name="White O."/>
            <person name="Wortman J.R."/>
            <person name="Knowles D.P. Jr."/>
            <person name="McElwain T.F."/>
            <person name="Nene V.M."/>
        </authorList>
    </citation>
    <scope>NUCLEOTIDE SEQUENCE [LARGE SCALE GENOMIC DNA]</scope>
    <source>
        <strain evidence="4">T2Bo</strain>
    </source>
</reference>
<evidence type="ECO:0000313" key="4">
    <source>
        <dbReference type="EMBL" id="EDO05700.1"/>
    </source>
</evidence>
<dbReference type="GeneID" id="5477487"/>
<evidence type="ECO:0000256" key="2">
    <source>
        <dbReference type="SAM" id="SignalP"/>
    </source>
</evidence>
<feature type="region of interest" description="Disordered" evidence="1">
    <location>
        <begin position="45"/>
        <end position="66"/>
    </location>
</feature>
<feature type="compositionally biased region" description="Polar residues" evidence="1">
    <location>
        <begin position="47"/>
        <end position="65"/>
    </location>
</feature>
<proteinExistence type="predicted"/>
<accession>A7AV74</accession>
<feature type="signal peptide" evidence="2">
    <location>
        <begin position="1"/>
        <end position="27"/>
    </location>
</feature>
<dbReference type="Proteomes" id="UP000002173">
    <property type="component" value="Unassembled WGS sequence"/>
</dbReference>
<dbReference type="EMBL" id="AAXT01000004">
    <property type="protein sequence ID" value="EDO05700.1"/>
    <property type="molecule type" value="Genomic_DNA"/>
</dbReference>
<evidence type="ECO:0000259" key="3">
    <source>
        <dbReference type="Pfam" id="PF07199"/>
    </source>
</evidence>
<dbReference type="AlphaFoldDB" id="A7AV74"/>
<dbReference type="InParanoid" id="A7AV74"/>
<dbReference type="Pfam" id="PF07199">
    <property type="entry name" value="DUF1411"/>
    <property type="match status" value="1"/>
</dbReference>